<feature type="chain" id="PRO_5015647915" evidence="1">
    <location>
        <begin position="25"/>
        <end position="636"/>
    </location>
</feature>
<proteinExistence type="predicted"/>
<dbReference type="RefSeq" id="WP_146167254.1">
    <property type="nucleotide sequence ID" value="NZ_PZZL01000001.1"/>
</dbReference>
<comment type="caution">
    <text evidence="2">The sequence shown here is derived from an EMBL/GenBank/DDBJ whole genome shotgun (WGS) entry which is preliminary data.</text>
</comment>
<dbReference type="OrthoDB" id="7824623at2"/>
<evidence type="ECO:0000313" key="3">
    <source>
        <dbReference type="Proteomes" id="UP000241808"/>
    </source>
</evidence>
<accession>A0A2T4ZHL1</accession>
<sequence length="636" mass="66485">MMRSTRSLRLSAFVLFALGSSALAGPAEDLSRAAMAALPGLQIGSGAVGESRDEGGAAVLANITYSSTGERPIGVKIATVTVTGGIGATDALTNSRVVLQGVEGTAADGQSYKIDSVEIAGAQGSLAALLGSLATREPFFQGANEATITGYSAQTITVPSLTLQRRRDGKMEQAAYRDVRLTNYQRGRVGELVIGGIVTSPTEGQTGSRVEIGTSRFIGLDTATGVRTGNATAVALESGSLGTIRGTGTNGTPFTIESITFGKISTRPGERSLVALSQAMQEIDPSSTNEETRRRSMGLLAELLARLDIERVEMAGFRGQTEARQPVVMNRFALAGVSQGKIASFEFAGMQVSANNQDTSIGRITVEGIDATGLLALAKDFSEGRFSAGQPVPPTAYPDIRRVVAEDIDVKQGTTRLAKVGRFEVESGQRIGLMPSRLRAKLTGFEAPITGAQRAQVAPIGLTNLVKLAAEIDLEYVDTARELRARNITIEVDDVGSLKLVTAIGGLERAQIEGLPNSAAVLGLSAKAGATTLTFTEDGGVAALIAHSAQQAGVNEDDFKEQLKEQATALIGQFIQDRALAETISEAIGEFIDDPSSLAITLKPKGDIPLAALAVSMRGSPFAVLPMFTIEVKANE</sequence>
<evidence type="ECO:0000256" key="1">
    <source>
        <dbReference type="SAM" id="SignalP"/>
    </source>
</evidence>
<dbReference type="Proteomes" id="UP000241808">
    <property type="component" value="Unassembled WGS sequence"/>
</dbReference>
<evidence type="ECO:0000313" key="2">
    <source>
        <dbReference type="EMBL" id="PTM61480.1"/>
    </source>
</evidence>
<protein>
    <submittedName>
        <fullName evidence="2">Uncharacterized protein</fullName>
    </submittedName>
</protein>
<keyword evidence="1" id="KW-0732">Signal</keyword>
<organism evidence="2 3">
    <name type="scientific">Phreatobacter oligotrophus</name>
    <dbReference type="NCBI Taxonomy" id="1122261"/>
    <lineage>
        <taxon>Bacteria</taxon>
        <taxon>Pseudomonadati</taxon>
        <taxon>Pseudomonadota</taxon>
        <taxon>Alphaproteobacteria</taxon>
        <taxon>Hyphomicrobiales</taxon>
        <taxon>Phreatobacteraceae</taxon>
        <taxon>Phreatobacter</taxon>
    </lineage>
</organism>
<keyword evidence="3" id="KW-1185">Reference proteome</keyword>
<name>A0A2T4ZHL1_9HYPH</name>
<feature type="signal peptide" evidence="1">
    <location>
        <begin position="1"/>
        <end position="24"/>
    </location>
</feature>
<gene>
    <name evidence="2" type="ORF">C8P69_101148</name>
</gene>
<dbReference type="AlphaFoldDB" id="A0A2T4ZHL1"/>
<reference evidence="2 3" key="1">
    <citation type="submission" date="2018-04" db="EMBL/GenBank/DDBJ databases">
        <title>Genomic Encyclopedia of Archaeal and Bacterial Type Strains, Phase II (KMG-II): from individual species to whole genera.</title>
        <authorList>
            <person name="Goeker M."/>
        </authorList>
    </citation>
    <scope>NUCLEOTIDE SEQUENCE [LARGE SCALE GENOMIC DNA]</scope>
    <source>
        <strain evidence="2 3">DSM 25521</strain>
    </source>
</reference>
<dbReference type="EMBL" id="PZZL01000001">
    <property type="protein sequence ID" value="PTM61480.1"/>
    <property type="molecule type" value="Genomic_DNA"/>
</dbReference>